<organism evidence="1 2">
    <name type="scientific">Actinomadura yumaensis</name>
    <dbReference type="NCBI Taxonomy" id="111807"/>
    <lineage>
        <taxon>Bacteria</taxon>
        <taxon>Bacillati</taxon>
        <taxon>Actinomycetota</taxon>
        <taxon>Actinomycetes</taxon>
        <taxon>Streptosporangiales</taxon>
        <taxon>Thermomonosporaceae</taxon>
        <taxon>Actinomadura</taxon>
    </lineage>
</organism>
<sequence length="286" mass="31559">MAHDLPGWVAELTDPRRAATLDELADRLVPLAEHAIDVSRRLQALLNELNDPFKREALYGRVERLKARAAEALEEITAEITASGEERLQRVWSDWAERAGPDDGADRADRERELRRKLDAAVVPALDRQQRDVAERVAARTSAAMEDATRTLLTRVEELAKAVTDLIHDVLPLAREGLTLASRISTLSSHARQAGRGPIPEALKEASDETSRAFDEAVARLELEWSALGARSASVRAALRGAEESAFSHVTEEMTRCVEELAPEHVKALNEAEAKARTFLDEPTKG</sequence>
<dbReference type="Proteomes" id="UP001596380">
    <property type="component" value="Unassembled WGS sequence"/>
</dbReference>
<dbReference type="RefSeq" id="WP_160819863.1">
    <property type="nucleotide sequence ID" value="NZ_JBHSXE010000001.1"/>
</dbReference>
<keyword evidence="2" id="KW-1185">Reference proteome</keyword>
<evidence type="ECO:0000313" key="1">
    <source>
        <dbReference type="EMBL" id="MFC6878560.1"/>
    </source>
</evidence>
<gene>
    <name evidence="1" type="ORF">ACFQKB_02150</name>
</gene>
<accession>A0ABW2CBQ4</accession>
<proteinExistence type="predicted"/>
<dbReference type="EMBL" id="JBHSXS010000001">
    <property type="protein sequence ID" value="MFC6878560.1"/>
    <property type="molecule type" value="Genomic_DNA"/>
</dbReference>
<name>A0ABW2CBQ4_9ACTN</name>
<reference evidence="2" key="1">
    <citation type="journal article" date="2019" name="Int. J. Syst. Evol. Microbiol.">
        <title>The Global Catalogue of Microorganisms (GCM) 10K type strain sequencing project: providing services to taxonomists for standard genome sequencing and annotation.</title>
        <authorList>
            <consortium name="The Broad Institute Genomics Platform"/>
            <consortium name="The Broad Institute Genome Sequencing Center for Infectious Disease"/>
            <person name="Wu L."/>
            <person name="Ma J."/>
        </authorList>
    </citation>
    <scope>NUCLEOTIDE SEQUENCE [LARGE SCALE GENOMIC DNA]</scope>
    <source>
        <strain evidence="2">JCM 3369</strain>
    </source>
</reference>
<comment type="caution">
    <text evidence="1">The sequence shown here is derived from an EMBL/GenBank/DDBJ whole genome shotgun (WGS) entry which is preliminary data.</text>
</comment>
<evidence type="ECO:0000313" key="2">
    <source>
        <dbReference type="Proteomes" id="UP001596380"/>
    </source>
</evidence>
<protein>
    <submittedName>
        <fullName evidence="1">Uncharacterized protein</fullName>
    </submittedName>
</protein>